<keyword evidence="2" id="KW-1185">Reference proteome</keyword>
<dbReference type="Proteomes" id="UP000236630">
    <property type="component" value="Unassembled WGS sequence"/>
</dbReference>
<protein>
    <submittedName>
        <fullName evidence="1">Uncharacterized protein</fullName>
    </submittedName>
</protein>
<gene>
    <name evidence="1" type="ORF">CUMW_115880</name>
</gene>
<name>A0A2H5P9F5_CITUN</name>
<comment type="caution">
    <text evidence="1">The sequence shown here is derived from an EMBL/GenBank/DDBJ whole genome shotgun (WGS) entry which is preliminary data.</text>
</comment>
<accession>A0A2H5P9F5</accession>
<reference evidence="1 2" key="1">
    <citation type="journal article" date="2017" name="Front. Genet.">
        <title>Draft sequencing of the heterozygous diploid genome of Satsuma (Citrus unshiu Marc.) using a hybrid assembly approach.</title>
        <authorList>
            <person name="Shimizu T."/>
            <person name="Tanizawa Y."/>
            <person name="Mochizuki T."/>
            <person name="Nagasaki H."/>
            <person name="Yoshioka T."/>
            <person name="Toyoda A."/>
            <person name="Fujiyama A."/>
            <person name="Kaminuma E."/>
            <person name="Nakamura Y."/>
        </authorList>
    </citation>
    <scope>NUCLEOTIDE SEQUENCE [LARGE SCALE GENOMIC DNA]</scope>
    <source>
        <strain evidence="2">cv. Miyagawa wase</strain>
    </source>
</reference>
<sequence>MQHHLKHVDMHIERSLNKIEPAYLITLRVTSLRQKSYMKERARNNVGNRKKLKYNHRGGSLSFLSHHEKKRKAIGEKPNEIELVYITHFSIKKGWSNA</sequence>
<organism evidence="1 2">
    <name type="scientific">Citrus unshiu</name>
    <name type="common">Satsuma mandarin</name>
    <name type="synonym">Citrus nobilis var. unshiu</name>
    <dbReference type="NCBI Taxonomy" id="55188"/>
    <lineage>
        <taxon>Eukaryota</taxon>
        <taxon>Viridiplantae</taxon>
        <taxon>Streptophyta</taxon>
        <taxon>Embryophyta</taxon>
        <taxon>Tracheophyta</taxon>
        <taxon>Spermatophyta</taxon>
        <taxon>Magnoliopsida</taxon>
        <taxon>eudicotyledons</taxon>
        <taxon>Gunneridae</taxon>
        <taxon>Pentapetalae</taxon>
        <taxon>rosids</taxon>
        <taxon>malvids</taxon>
        <taxon>Sapindales</taxon>
        <taxon>Rutaceae</taxon>
        <taxon>Aurantioideae</taxon>
        <taxon>Citrus</taxon>
    </lineage>
</organism>
<evidence type="ECO:0000313" key="1">
    <source>
        <dbReference type="EMBL" id="GAY48996.1"/>
    </source>
</evidence>
<dbReference type="EMBL" id="BDQV01000049">
    <property type="protein sequence ID" value="GAY48996.1"/>
    <property type="molecule type" value="Genomic_DNA"/>
</dbReference>
<evidence type="ECO:0000313" key="2">
    <source>
        <dbReference type="Proteomes" id="UP000236630"/>
    </source>
</evidence>
<dbReference type="AlphaFoldDB" id="A0A2H5P9F5"/>
<proteinExistence type="predicted"/>